<feature type="transmembrane region" description="Helical" evidence="14">
    <location>
        <begin position="144"/>
        <end position="164"/>
    </location>
</feature>
<sequence length="207" mass="23462">MNATGPAIPPHLAPRQGELVMFEDNRLLERLSRISPVTVAAVFGPVIVASAALSIRHGTGVGETALLFAAGALFWSLFEYVFHRFVFHFDPHGPFQERLQFILHGVHHQYPNDRDRLVMPVTVSIPLAALFLWGFLAVLDTSGWGFFAGFAAGYLGYDMMHYAIHHAENVRHPLFRTVRRHHLAHHFRDTRRGFGVSTPVWDRVFRT</sequence>
<evidence type="ECO:0000256" key="7">
    <source>
        <dbReference type="ARBA" id="ARBA00022832"/>
    </source>
</evidence>
<feature type="transmembrane region" description="Helical" evidence="14">
    <location>
        <begin position="117"/>
        <end position="138"/>
    </location>
</feature>
<dbReference type="Proteomes" id="UP001359886">
    <property type="component" value="Unassembled WGS sequence"/>
</dbReference>
<feature type="transmembrane region" description="Helical" evidence="14">
    <location>
        <begin position="34"/>
        <end position="53"/>
    </location>
</feature>
<reference evidence="16 17" key="1">
    <citation type="submission" date="2024-02" db="EMBL/GenBank/DDBJ databases">
        <title>A novel Wenzhouxiangellaceae bacterium, isolated from coastal sediments.</title>
        <authorList>
            <person name="Du Z.-J."/>
            <person name="Ye Y.-Q."/>
            <person name="Zhang X.-Y."/>
        </authorList>
    </citation>
    <scope>NUCLEOTIDE SEQUENCE [LARGE SCALE GENOMIC DNA]</scope>
    <source>
        <strain evidence="16 17">CH-27</strain>
    </source>
</reference>
<evidence type="ECO:0000313" key="16">
    <source>
        <dbReference type="EMBL" id="MEJ8568780.1"/>
    </source>
</evidence>
<dbReference type="EMBL" id="JAZHOG010000009">
    <property type="protein sequence ID" value="MEJ8568780.1"/>
    <property type="molecule type" value="Genomic_DNA"/>
</dbReference>
<evidence type="ECO:0000256" key="12">
    <source>
        <dbReference type="ARBA" id="ARBA00023136"/>
    </source>
</evidence>
<keyword evidence="9 14" id="KW-1133">Transmembrane helix</keyword>
<evidence type="ECO:0000256" key="5">
    <source>
        <dbReference type="ARBA" id="ARBA00022723"/>
    </source>
</evidence>
<dbReference type="RefSeq" id="WP_354696101.1">
    <property type="nucleotide sequence ID" value="NZ_JAZHOG010000009.1"/>
</dbReference>
<evidence type="ECO:0000256" key="1">
    <source>
        <dbReference type="ARBA" id="ARBA00001947"/>
    </source>
</evidence>
<evidence type="ECO:0000256" key="3">
    <source>
        <dbReference type="ARBA" id="ARBA00022516"/>
    </source>
</evidence>
<dbReference type="GO" id="GO:0005506">
    <property type="term" value="F:iron ion binding"/>
    <property type="evidence" value="ECO:0007669"/>
    <property type="project" value="InterPro"/>
</dbReference>
<protein>
    <submittedName>
        <fullName evidence="16">Sterol desaturase family protein</fullName>
    </submittedName>
</protein>
<dbReference type="PANTHER" id="PTHR12863:SF1">
    <property type="entry name" value="FATTY ACID 2-HYDROXYLASE"/>
    <property type="match status" value="1"/>
</dbReference>
<evidence type="ECO:0000256" key="8">
    <source>
        <dbReference type="ARBA" id="ARBA00022833"/>
    </source>
</evidence>
<comment type="subcellular location">
    <subcellularLocation>
        <location evidence="2">Endoplasmic reticulum membrane</location>
        <topology evidence="2">Multi-pass membrane protein</topology>
    </subcellularLocation>
</comment>
<evidence type="ECO:0000256" key="14">
    <source>
        <dbReference type="SAM" id="Phobius"/>
    </source>
</evidence>
<gene>
    <name evidence="16" type="ORF">V3330_14190</name>
</gene>
<keyword evidence="4 14" id="KW-0812">Transmembrane</keyword>
<dbReference type="AlphaFoldDB" id="A0AAW9RAM4"/>
<evidence type="ECO:0000256" key="6">
    <source>
        <dbReference type="ARBA" id="ARBA00022824"/>
    </source>
</evidence>
<proteinExistence type="predicted"/>
<dbReference type="GO" id="GO:0080132">
    <property type="term" value="F:fatty acid 2-hydroxylase activity"/>
    <property type="evidence" value="ECO:0007669"/>
    <property type="project" value="InterPro"/>
</dbReference>
<keyword evidence="12 14" id="KW-0472">Membrane</keyword>
<evidence type="ECO:0000313" key="17">
    <source>
        <dbReference type="Proteomes" id="UP001359886"/>
    </source>
</evidence>
<evidence type="ECO:0000256" key="9">
    <source>
        <dbReference type="ARBA" id="ARBA00022989"/>
    </source>
</evidence>
<dbReference type="PANTHER" id="PTHR12863">
    <property type="entry name" value="FATTY ACID HYDROXYLASE"/>
    <property type="match status" value="1"/>
</dbReference>
<dbReference type="GO" id="GO:0016020">
    <property type="term" value="C:membrane"/>
    <property type="evidence" value="ECO:0007669"/>
    <property type="project" value="InterPro"/>
</dbReference>
<keyword evidence="10" id="KW-0560">Oxidoreductase</keyword>
<evidence type="ECO:0000256" key="11">
    <source>
        <dbReference type="ARBA" id="ARBA00023098"/>
    </source>
</evidence>
<feature type="domain" description="Fatty acid hydroxylase" evidence="15">
    <location>
        <begin position="69"/>
        <end position="207"/>
    </location>
</feature>
<name>A0AAW9RAM4_9GAMM</name>
<evidence type="ECO:0000259" key="15">
    <source>
        <dbReference type="Pfam" id="PF04116"/>
    </source>
</evidence>
<evidence type="ECO:0000256" key="10">
    <source>
        <dbReference type="ARBA" id="ARBA00023002"/>
    </source>
</evidence>
<keyword evidence="8" id="KW-0862">Zinc</keyword>
<evidence type="ECO:0000256" key="2">
    <source>
        <dbReference type="ARBA" id="ARBA00004477"/>
    </source>
</evidence>
<keyword evidence="5" id="KW-0479">Metal-binding</keyword>
<dbReference type="GO" id="GO:0006633">
    <property type="term" value="P:fatty acid biosynthetic process"/>
    <property type="evidence" value="ECO:0007669"/>
    <property type="project" value="UniProtKB-KW"/>
</dbReference>
<keyword evidence="6" id="KW-0256">Endoplasmic reticulum</keyword>
<dbReference type="InterPro" id="IPR014430">
    <property type="entry name" value="Scs7"/>
</dbReference>
<keyword evidence="11" id="KW-0443">Lipid metabolism</keyword>
<keyword evidence="3" id="KW-0444">Lipid biosynthesis</keyword>
<accession>A0AAW9RAM4</accession>
<feature type="transmembrane region" description="Helical" evidence="14">
    <location>
        <begin position="65"/>
        <end position="82"/>
    </location>
</feature>
<dbReference type="Pfam" id="PF04116">
    <property type="entry name" value="FA_hydroxylase"/>
    <property type="match status" value="1"/>
</dbReference>
<organism evidence="16 17">
    <name type="scientific">Elongatibacter sediminis</name>
    <dbReference type="NCBI Taxonomy" id="3119006"/>
    <lineage>
        <taxon>Bacteria</taxon>
        <taxon>Pseudomonadati</taxon>
        <taxon>Pseudomonadota</taxon>
        <taxon>Gammaproteobacteria</taxon>
        <taxon>Chromatiales</taxon>
        <taxon>Wenzhouxiangellaceae</taxon>
        <taxon>Elongatibacter</taxon>
    </lineage>
</organism>
<comment type="caution">
    <text evidence="16">The sequence shown here is derived from an EMBL/GenBank/DDBJ whole genome shotgun (WGS) entry which is preliminary data.</text>
</comment>
<keyword evidence="17" id="KW-1185">Reference proteome</keyword>
<dbReference type="InterPro" id="IPR006694">
    <property type="entry name" value="Fatty_acid_hydroxylase"/>
</dbReference>
<evidence type="ECO:0000256" key="13">
    <source>
        <dbReference type="ARBA" id="ARBA00023160"/>
    </source>
</evidence>
<comment type="cofactor">
    <cofactor evidence="1">
        <name>Zn(2+)</name>
        <dbReference type="ChEBI" id="CHEBI:29105"/>
    </cofactor>
</comment>
<evidence type="ECO:0000256" key="4">
    <source>
        <dbReference type="ARBA" id="ARBA00022692"/>
    </source>
</evidence>
<keyword evidence="7" id="KW-0276">Fatty acid metabolism</keyword>
<keyword evidence="13" id="KW-0275">Fatty acid biosynthesis</keyword>